<dbReference type="Gene3D" id="2.10.50.10">
    <property type="entry name" value="Tumor Necrosis Factor Receptor, subunit A, domain 2"/>
    <property type="match status" value="1"/>
</dbReference>
<feature type="signal peptide" evidence="1">
    <location>
        <begin position="1"/>
        <end position="40"/>
    </location>
</feature>
<dbReference type="SMART" id="SM01411">
    <property type="entry name" value="Ephrin_rec_like"/>
    <property type="match status" value="2"/>
</dbReference>
<dbReference type="PANTHER" id="PTHR46967:SF1">
    <property type="entry name" value="KERATIN-ASSOCIATED PROTEIN 16-1-LIKE"/>
    <property type="match status" value="1"/>
</dbReference>
<accession>E1ZTT8</accession>
<reference evidence="3 4" key="1">
    <citation type="journal article" date="2010" name="Plant Cell">
        <title>The Chlorella variabilis NC64A genome reveals adaptation to photosymbiosis, coevolution with viruses, and cryptic sex.</title>
        <authorList>
            <person name="Blanc G."/>
            <person name="Duncan G."/>
            <person name="Agarkova I."/>
            <person name="Borodovsky M."/>
            <person name="Gurnon J."/>
            <person name="Kuo A."/>
            <person name="Lindquist E."/>
            <person name="Lucas S."/>
            <person name="Pangilinan J."/>
            <person name="Polle J."/>
            <person name="Salamov A."/>
            <person name="Terry A."/>
            <person name="Yamada T."/>
            <person name="Dunigan D.D."/>
            <person name="Grigoriev I.V."/>
            <person name="Claverie J.M."/>
            <person name="Van Etten J.L."/>
        </authorList>
    </citation>
    <scope>NUCLEOTIDE SEQUENCE [LARGE SCALE GENOMIC DNA]</scope>
    <source>
        <strain evidence="3 4">NC64A</strain>
    </source>
</reference>
<dbReference type="InterPro" id="IPR009030">
    <property type="entry name" value="Growth_fac_rcpt_cys_sf"/>
</dbReference>
<evidence type="ECO:0000259" key="2">
    <source>
        <dbReference type="Pfam" id="PF07699"/>
    </source>
</evidence>
<sequence>MAAVICSGWANAAWRQRAQLCSVWLLALVGASYLTAPVAAQVVGSTAGACASAGTAVLVLSNATSTADPYAICFHTFTLTVDPATCALLLSPDASAAGLQVQGRACPAADLSGGVVAGDDVGAAIRRAMQRAALAAGAIQGVTLEPGFAGISVATPGPNTNTYTLTQGSLGSVFPTSTASTAPCPAGGAPGCAPAGAGAGASCPAGRYLAGGGAVCTLCPAGHACGGGAGAAAAACDAGTYAEAVGQPACSSCPVQTYQAEAGRTACHPCPDASYAHFTASTGCLACYLGQPRVVAGRVGGEEGAWQEGAAVEAPPELPGKRGAAAAALQQPPTWVARYRVATLAGGALGAGACPDVDHPFKSCAALEGRAVAVETAPSCLVRLYVLGDAGCSQADELSYVEG</sequence>
<dbReference type="AlphaFoldDB" id="E1ZTT8"/>
<evidence type="ECO:0000313" key="4">
    <source>
        <dbReference type="Proteomes" id="UP000008141"/>
    </source>
</evidence>
<dbReference type="Proteomes" id="UP000008141">
    <property type="component" value="Unassembled WGS sequence"/>
</dbReference>
<dbReference type="SUPFAM" id="SSF57184">
    <property type="entry name" value="Growth factor receptor domain"/>
    <property type="match status" value="1"/>
</dbReference>
<dbReference type="RefSeq" id="XP_005842880.1">
    <property type="nucleotide sequence ID" value="XM_005842818.1"/>
</dbReference>
<evidence type="ECO:0000313" key="3">
    <source>
        <dbReference type="EMBL" id="EFN50768.1"/>
    </source>
</evidence>
<evidence type="ECO:0000256" key="1">
    <source>
        <dbReference type="SAM" id="SignalP"/>
    </source>
</evidence>
<gene>
    <name evidence="3" type="ORF">CHLNCDRAFT_142518</name>
</gene>
<keyword evidence="4" id="KW-1185">Reference proteome</keyword>
<dbReference type="InterPro" id="IPR011641">
    <property type="entry name" value="Tyr-kin_ephrin_A/B_rcpt-like"/>
</dbReference>
<dbReference type="KEGG" id="cvr:CHLNCDRAFT_142518"/>
<feature type="domain" description="Tyrosine-protein kinase ephrin type A/B receptor-like" evidence="2">
    <location>
        <begin position="239"/>
        <end position="283"/>
    </location>
</feature>
<keyword evidence="1" id="KW-0732">Signal</keyword>
<feature type="chain" id="PRO_5003156693" description="Tyrosine-protein kinase ephrin type A/B receptor-like domain-containing protein" evidence="1">
    <location>
        <begin position="41"/>
        <end position="403"/>
    </location>
</feature>
<proteinExistence type="predicted"/>
<dbReference type="Pfam" id="PF07699">
    <property type="entry name" value="Ephrin_rec_like"/>
    <property type="match status" value="1"/>
</dbReference>
<dbReference type="PANTHER" id="PTHR46967">
    <property type="entry name" value="INSULIN-LIKE GROWTH FACTOR BINDING PROTEIN,N-TERMINAL"/>
    <property type="match status" value="1"/>
</dbReference>
<organism evidence="4">
    <name type="scientific">Chlorella variabilis</name>
    <name type="common">Green alga</name>
    <dbReference type="NCBI Taxonomy" id="554065"/>
    <lineage>
        <taxon>Eukaryota</taxon>
        <taxon>Viridiplantae</taxon>
        <taxon>Chlorophyta</taxon>
        <taxon>core chlorophytes</taxon>
        <taxon>Trebouxiophyceae</taxon>
        <taxon>Chlorellales</taxon>
        <taxon>Chlorellaceae</taxon>
        <taxon>Chlorella clade</taxon>
        <taxon>Chlorella</taxon>
    </lineage>
</organism>
<dbReference type="InParanoid" id="E1ZTT8"/>
<dbReference type="GeneID" id="17350199"/>
<dbReference type="EMBL" id="GL433874">
    <property type="protein sequence ID" value="EFN50768.1"/>
    <property type="molecule type" value="Genomic_DNA"/>
</dbReference>
<protein>
    <recommendedName>
        <fullName evidence="2">Tyrosine-protein kinase ephrin type A/B receptor-like domain-containing protein</fullName>
    </recommendedName>
</protein>
<name>E1ZTT8_CHLVA</name>